<evidence type="ECO:0000256" key="3">
    <source>
        <dbReference type="ARBA" id="ARBA00023172"/>
    </source>
</evidence>
<keyword evidence="2" id="KW-0238">DNA-binding</keyword>
<gene>
    <name evidence="5" type="ORF">KUV26_22700</name>
</gene>
<dbReference type="InterPro" id="IPR012337">
    <property type="entry name" value="RNaseH-like_sf"/>
</dbReference>
<evidence type="ECO:0000256" key="1">
    <source>
        <dbReference type="ARBA" id="ARBA00022578"/>
    </source>
</evidence>
<proteinExistence type="predicted"/>
<evidence type="ECO:0000313" key="5">
    <source>
        <dbReference type="EMBL" id="MBY6142244.1"/>
    </source>
</evidence>
<dbReference type="RefSeq" id="WP_222510157.1">
    <property type="nucleotide sequence ID" value="NZ_JAHVJA010000023.1"/>
</dbReference>
<evidence type="ECO:0000313" key="6">
    <source>
        <dbReference type="Proteomes" id="UP000766629"/>
    </source>
</evidence>
<dbReference type="PANTHER" id="PTHR35528:SF3">
    <property type="entry name" value="BLL1675 PROTEIN"/>
    <property type="match status" value="1"/>
</dbReference>
<keyword evidence="3" id="KW-0233">DNA recombination</keyword>
<dbReference type="InterPro" id="IPR047930">
    <property type="entry name" value="Transpos_IS6"/>
</dbReference>
<feature type="domain" description="DDE" evidence="4">
    <location>
        <begin position="78"/>
        <end position="205"/>
    </location>
</feature>
<dbReference type="InterPro" id="IPR052183">
    <property type="entry name" value="IS_Transposase"/>
</dbReference>
<dbReference type="PANTHER" id="PTHR35528">
    <property type="entry name" value="BLL1675 PROTEIN"/>
    <property type="match status" value="1"/>
</dbReference>
<dbReference type="Pfam" id="PF13610">
    <property type="entry name" value="DDE_Tnp_IS240"/>
    <property type="match status" value="1"/>
</dbReference>
<keyword evidence="6" id="KW-1185">Reference proteome</keyword>
<sequence>MLNIENLFQIKGFRFPRSVIGYAVRACHRFALSLRDVENLLVERDVTVSYETIRDWVNRLGHQFTAKIRRDRSALADKWHLDEVVIRIKGRSHWLLRAVDAKGDVLEILTQSRRNKAAAHRFLRKLIKRWGQPRVQVTDRLRSYGAAKEQIAPGVEHRQHKGLNNRSEASHWHTRRREKFMSRFKSPRQAQQFLSVHDQIANLFRPKRQRLSARSYRHARSDAFGLWAGYVVKLTA</sequence>
<dbReference type="SUPFAM" id="SSF53098">
    <property type="entry name" value="Ribonuclease H-like"/>
    <property type="match status" value="1"/>
</dbReference>
<accession>A0ABS7NM21</accession>
<keyword evidence="1" id="KW-0815">Transposition</keyword>
<dbReference type="EMBL" id="JAHVJA010000023">
    <property type="protein sequence ID" value="MBY6142244.1"/>
    <property type="molecule type" value="Genomic_DNA"/>
</dbReference>
<name>A0ABS7NM21_9RHOB</name>
<comment type="caution">
    <text evidence="5">The sequence shown here is derived from an EMBL/GenBank/DDBJ whole genome shotgun (WGS) entry which is preliminary data.</text>
</comment>
<protein>
    <submittedName>
        <fullName evidence="5">IS6 family transposase</fullName>
    </submittedName>
</protein>
<dbReference type="Proteomes" id="UP000766629">
    <property type="component" value="Unassembled WGS sequence"/>
</dbReference>
<organism evidence="5 6">
    <name type="scientific">Leisingera daeponensis</name>
    <dbReference type="NCBI Taxonomy" id="405746"/>
    <lineage>
        <taxon>Bacteria</taxon>
        <taxon>Pseudomonadati</taxon>
        <taxon>Pseudomonadota</taxon>
        <taxon>Alphaproteobacteria</taxon>
        <taxon>Rhodobacterales</taxon>
        <taxon>Roseobacteraceae</taxon>
        <taxon>Leisingera</taxon>
    </lineage>
</organism>
<evidence type="ECO:0000256" key="2">
    <source>
        <dbReference type="ARBA" id="ARBA00023125"/>
    </source>
</evidence>
<dbReference type="InterPro" id="IPR032874">
    <property type="entry name" value="DDE_dom"/>
</dbReference>
<reference evidence="5 6" key="1">
    <citation type="submission" date="2021-06" db="EMBL/GenBank/DDBJ databases">
        <title>50 bacteria genomes isolated from Dapeng, Shenzhen, China.</title>
        <authorList>
            <person name="Zheng W."/>
            <person name="Yu S."/>
            <person name="Huang Y."/>
        </authorList>
    </citation>
    <scope>NUCLEOTIDE SEQUENCE [LARGE SCALE GENOMIC DNA]</scope>
    <source>
        <strain evidence="5 6">DP1N14-2</strain>
    </source>
</reference>
<evidence type="ECO:0000259" key="4">
    <source>
        <dbReference type="Pfam" id="PF13610"/>
    </source>
</evidence>
<dbReference type="NCBIfam" id="NF033587">
    <property type="entry name" value="transpos_IS6"/>
    <property type="match status" value="1"/>
</dbReference>